<comment type="caution">
    <text evidence="1">The sequence shown here is derived from an EMBL/GenBank/DDBJ whole genome shotgun (WGS) entry which is preliminary data.</text>
</comment>
<keyword evidence="2" id="KW-1185">Reference proteome</keyword>
<accession>A0ABS8WZH1</accession>
<dbReference type="EMBL" id="JAJTND010000001">
    <property type="protein sequence ID" value="MCE3530921.1"/>
    <property type="molecule type" value="Genomic_DNA"/>
</dbReference>
<organism evidence="1 2">
    <name type="scientific">Legionella resiliens</name>
    <dbReference type="NCBI Taxonomy" id="2905958"/>
    <lineage>
        <taxon>Bacteria</taxon>
        <taxon>Pseudomonadati</taxon>
        <taxon>Pseudomonadota</taxon>
        <taxon>Gammaproteobacteria</taxon>
        <taxon>Legionellales</taxon>
        <taxon>Legionellaceae</taxon>
        <taxon>Legionella</taxon>
    </lineage>
</organism>
<proteinExistence type="predicted"/>
<name>A0ABS8WZH1_9GAMM</name>
<gene>
    <name evidence="1" type="ORF">LXO92_00845</name>
</gene>
<evidence type="ECO:0000313" key="1">
    <source>
        <dbReference type="EMBL" id="MCE3530921.1"/>
    </source>
</evidence>
<dbReference type="RefSeq" id="WP_232890155.1">
    <property type="nucleotide sequence ID" value="NZ_JAJSPM010000001.1"/>
</dbReference>
<sequence>MSNLFLLNTASLEDKDILSILMLAGITKGMDFDSAIAKAPAGVKQFLELAKIYYERNETSTSIAKFAVRPGFEKCVVEDVPAVKNEIRLVCDEQDGNKWYLVAKKTDGSRFEKEISKITEDEAREGYLCGVKLAELKTHLNHQTVDTLNYQLWPKLKSKCFSHPNPLHEIGDLLRANLDTPKSDLENQKIKNIRRYLNKKAKEQNTSLIIYSNKVDEDSCGRKESQYVKENLERELSQDQQLHVLYIGGGHGWPKHKWNGMLSALKTQHVEEIHNCLIKREVVINSIIFGSCFSASYATDFSSLLHPQCGVMLSSTVSQGGTNFFENTVSFVLSEENSCDFFETIPRAPQVSQAPSPTGICISNKEKHFGLELNEEETGLPTHSAEDEYELSLNIVTRLRKEKPESIFGISLDECHDELQKSEFNKLLSKAIDFLESDEDIEDLPCAKRGKPSSAKGWSPLAKFSLFAGGIILIGGGCILYSQYNKGGSCVK</sequence>
<evidence type="ECO:0000313" key="2">
    <source>
        <dbReference type="Proteomes" id="UP001320170"/>
    </source>
</evidence>
<protein>
    <submittedName>
        <fullName evidence="1">Uncharacterized protein</fullName>
    </submittedName>
</protein>
<dbReference type="Proteomes" id="UP001320170">
    <property type="component" value="Unassembled WGS sequence"/>
</dbReference>
<reference evidence="1 2" key="1">
    <citation type="journal article" date="2024" name="Pathogens">
        <title>Characterization of a Novel Species of Legionella Isolated from a Healthcare Facility: Legionella resiliens sp. nov.</title>
        <authorList>
            <person name="Cristino S."/>
            <person name="Pascale M.R."/>
            <person name="Marino F."/>
            <person name="Derelitto C."/>
            <person name="Salaris S."/>
            <person name="Orsini M."/>
            <person name="Squarzoni S."/>
            <person name="Grottola A."/>
            <person name="Girolamini L."/>
        </authorList>
    </citation>
    <scope>NUCLEOTIDE SEQUENCE [LARGE SCALE GENOMIC DNA]</scope>
    <source>
        <strain evidence="1 2">8cVS16</strain>
    </source>
</reference>